<dbReference type="AlphaFoldDB" id="A0A3N4YJE4"/>
<feature type="transmembrane region" description="Helical" evidence="2">
    <location>
        <begin position="87"/>
        <end position="112"/>
    </location>
</feature>
<evidence type="ECO:0000256" key="2">
    <source>
        <dbReference type="SAM" id="Phobius"/>
    </source>
</evidence>
<dbReference type="EMBL" id="RKQZ01000001">
    <property type="protein sequence ID" value="RPF19526.1"/>
    <property type="molecule type" value="Genomic_DNA"/>
</dbReference>
<dbReference type="OrthoDB" id="5150195at2"/>
<evidence type="ECO:0000256" key="1">
    <source>
        <dbReference type="SAM" id="MobiDB-lite"/>
    </source>
</evidence>
<keyword evidence="2" id="KW-0812">Transmembrane</keyword>
<keyword evidence="4" id="KW-1185">Reference proteome</keyword>
<organism evidence="3 4">
    <name type="scientific">Myceligenerans xiligouense</name>
    <dbReference type="NCBI Taxonomy" id="253184"/>
    <lineage>
        <taxon>Bacteria</taxon>
        <taxon>Bacillati</taxon>
        <taxon>Actinomycetota</taxon>
        <taxon>Actinomycetes</taxon>
        <taxon>Micrococcales</taxon>
        <taxon>Promicromonosporaceae</taxon>
        <taxon>Myceligenerans</taxon>
    </lineage>
</organism>
<feature type="region of interest" description="Disordered" evidence="1">
    <location>
        <begin position="1"/>
        <end position="21"/>
    </location>
</feature>
<keyword evidence="2" id="KW-0472">Membrane</keyword>
<proteinExistence type="predicted"/>
<evidence type="ECO:0000313" key="3">
    <source>
        <dbReference type="EMBL" id="RPF19526.1"/>
    </source>
</evidence>
<reference evidence="3 4" key="1">
    <citation type="submission" date="2018-11" db="EMBL/GenBank/DDBJ databases">
        <title>Sequencing the genomes of 1000 actinobacteria strains.</title>
        <authorList>
            <person name="Klenk H.-P."/>
        </authorList>
    </citation>
    <scope>NUCLEOTIDE SEQUENCE [LARGE SCALE GENOMIC DNA]</scope>
    <source>
        <strain evidence="3 4">DSM 15700</strain>
    </source>
</reference>
<gene>
    <name evidence="3" type="ORF">EDD34_0076</name>
</gene>
<keyword evidence="2" id="KW-1133">Transmembrane helix</keyword>
<name>A0A3N4YJE4_9MICO</name>
<evidence type="ECO:0000313" key="4">
    <source>
        <dbReference type="Proteomes" id="UP000280501"/>
    </source>
</evidence>
<protein>
    <submittedName>
        <fullName evidence="3">Uncharacterized protein</fullName>
    </submittedName>
</protein>
<feature type="transmembrane region" description="Helical" evidence="2">
    <location>
        <begin position="51"/>
        <end position="75"/>
    </location>
</feature>
<dbReference type="RefSeq" id="WP_123812820.1">
    <property type="nucleotide sequence ID" value="NZ_RKQZ01000001.1"/>
</dbReference>
<sequence>MTSPETETNTAETTESKSDEVAETLADAVTEATQSEVATVDAVEEEDPQTVVFSLVGFFLAYIPLVGVIVNAIAVVKAGKEGFDLFLAKWGLVLSILSTVGALLLVGLGFWLGVEAGRSGM</sequence>
<comment type="caution">
    <text evidence="3">The sequence shown here is derived from an EMBL/GenBank/DDBJ whole genome shotgun (WGS) entry which is preliminary data.</text>
</comment>
<accession>A0A3N4YJE4</accession>
<feature type="compositionally biased region" description="Low complexity" evidence="1">
    <location>
        <begin position="1"/>
        <end position="13"/>
    </location>
</feature>
<dbReference type="Proteomes" id="UP000280501">
    <property type="component" value="Unassembled WGS sequence"/>
</dbReference>